<feature type="region of interest" description="Disordered" evidence="1">
    <location>
        <begin position="342"/>
        <end position="367"/>
    </location>
</feature>
<evidence type="ECO:0000256" key="1">
    <source>
        <dbReference type="SAM" id="MobiDB-lite"/>
    </source>
</evidence>
<name>A0AAV7QVB4_PLEWA</name>
<feature type="compositionally biased region" description="Gly residues" evidence="1">
    <location>
        <begin position="67"/>
        <end position="78"/>
    </location>
</feature>
<organism evidence="2 3">
    <name type="scientific">Pleurodeles waltl</name>
    <name type="common">Iberian ribbed newt</name>
    <dbReference type="NCBI Taxonomy" id="8319"/>
    <lineage>
        <taxon>Eukaryota</taxon>
        <taxon>Metazoa</taxon>
        <taxon>Chordata</taxon>
        <taxon>Craniata</taxon>
        <taxon>Vertebrata</taxon>
        <taxon>Euteleostomi</taxon>
        <taxon>Amphibia</taxon>
        <taxon>Batrachia</taxon>
        <taxon>Caudata</taxon>
        <taxon>Salamandroidea</taxon>
        <taxon>Salamandridae</taxon>
        <taxon>Pleurodelinae</taxon>
        <taxon>Pleurodeles</taxon>
    </lineage>
</organism>
<dbReference type="EMBL" id="JANPWB010000010">
    <property type="protein sequence ID" value="KAJ1143140.1"/>
    <property type="molecule type" value="Genomic_DNA"/>
</dbReference>
<evidence type="ECO:0000313" key="3">
    <source>
        <dbReference type="Proteomes" id="UP001066276"/>
    </source>
</evidence>
<gene>
    <name evidence="2" type="ORF">NDU88_009451</name>
</gene>
<protein>
    <submittedName>
        <fullName evidence="2">Uncharacterized protein</fullName>
    </submittedName>
</protein>
<feature type="region of interest" description="Disordered" evidence="1">
    <location>
        <begin position="470"/>
        <end position="494"/>
    </location>
</feature>
<comment type="caution">
    <text evidence="2">The sequence shown here is derived from an EMBL/GenBank/DDBJ whole genome shotgun (WGS) entry which is preliminary data.</text>
</comment>
<evidence type="ECO:0000313" key="2">
    <source>
        <dbReference type="EMBL" id="KAJ1143140.1"/>
    </source>
</evidence>
<accession>A0AAV7QVB4</accession>
<proteinExistence type="predicted"/>
<feature type="region of interest" description="Disordered" evidence="1">
    <location>
        <begin position="47"/>
        <end position="100"/>
    </location>
</feature>
<keyword evidence="3" id="KW-1185">Reference proteome</keyword>
<feature type="region of interest" description="Disordered" evidence="1">
    <location>
        <begin position="138"/>
        <end position="160"/>
    </location>
</feature>
<sequence length="494" mass="51532">MEPDTKVLEAVALLRQAGRLDLLKEGALAPTRPARRASAGVAAAVAACSPPRGPTGGKVRGPSRGVGAKGGLGAGKGSVRGRVRVGDSPRVSRAPGRAGRRPCLLPAANWGVGRRGSASRQAFGAGQVGGLVPSAGEKESVKVAGPRRERRGGAGPCKLKPADAAAPAAAGEFPRLAFLHSGGRGEGAAVGSVDMVSSSGVGQQGVLAKQEAEGDPKIPLSEKWPTMLQWSSDEEGDDVGSDGKGRCPDLIGTSQAHFGVTDRQIWGHVSRMECARATRGGSRGVAAPSGLQQVGWRVRVGGRPPVVELWACWTFNLCGPAAWAVRAAEFLGVEKGSSSHDWAPTDGLGWSGGQHGETKGVSGGESQAPCHEHQIHVAVPGYPARVKVLSGGKSHIFERPVEIWRWLEMWDKVAPARPERASLTVHRASGVASPDWRTRRERQMEGTVEQVVDIDPANRVEIQHDGTMAVVTPGLDDGSVATLDQGTEKFPADT</sequence>
<dbReference type="AlphaFoldDB" id="A0AAV7QVB4"/>
<reference evidence="2" key="1">
    <citation type="journal article" date="2022" name="bioRxiv">
        <title>Sequencing and chromosome-scale assembly of the giantPleurodeles waltlgenome.</title>
        <authorList>
            <person name="Brown T."/>
            <person name="Elewa A."/>
            <person name="Iarovenko S."/>
            <person name="Subramanian E."/>
            <person name="Araus A.J."/>
            <person name="Petzold A."/>
            <person name="Susuki M."/>
            <person name="Suzuki K.-i.T."/>
            <person name="Hayashi T."/>
            <person name="Toyoda A."/>
            <person name="Oliveira C."/>
            <person name="Osipova E."/>
            <person name="Leigh N.D."/>
            <person name="Simon A."/>
            <person name="Yun M.H."/>
        </authorList>
    </citation>
    <scope>NUCLEOTIDE SEQUENCE</scope>
    <source>
        <strain evidence="2">20211129_DDA</strain>
        <tissue evidence="2">Liver</tissue>
    </source>
</reference>
<dbReference type="Proteomes" id="UP001066276">
    <property type="component" value="Chromosome 6"/>
</dbReference>